<keyword evidence="4 10" id="KW-1133">Transmembrane helix</keyword>
<dbReference type="GO" id="GO:0005783">
    <property type="term" value="C:endoplasmic reticulum"/>
    <property type="evidence" value="ECO:0007669"/>
    <property type="project" value="TreeGrafter"/>
</dbReference>
<keyword evidence="6" id="KW-0564">Palmitate</keyword>
<dbReference type="EMBL" id="HBIW01024785">
    <property type="protein sequence ID" value="CAE0705935.1"/>
    <property type="molecule type" value="Transcribed_RNA"/>
</dbReference>
<evidence type="ECO:0000259" key="12">
    <source>
        <dbReference type="PROSITE" id="PS50020"/>
    </source>
</evidence>
<name>A0A7S4EDD6_9STRA</name>
<evidence type="ECO:0000313" key="15">
    <source>
        <dbReference type="Proteomes" id="UP000789595"/>
    </source>
</evidence>
<comment type="subcellular location">
    <subcellularLocation>
        <location evidence="1">Endomembrane system</location>
        <topology evidence="1">Multi-pass membrane protein</topology>
    </subcellularLocation>
</comment>
<reference evidence="13" key="1">
    <citation type="submission" date="2021-01" db="EMBL/GenBank/DDBJ databases">
        <authorList>
            <person name="Corre E."/>
            <person name="Pelletier E."/>
            <person name="Niang G."/>
            <person name="Scheremetjew M."/>
            <person name="Finn R."/>
            <person name="Kale V."/>
            <person name="Holt S."/>
            <person name="Cochrane G."/>
            <person name="Meng A."/>
            <person name="Brown T."/>
            <person name="Cohen L."/>
        </authorList>
    </citation>
    <scope>NUCLEOTIDE SEQUENCE</scope>
    <source>
        <strain evidence="13">CCMP1756</strain>
    </source>
</reference>
<feature type="domain" description="WW" evidence="12">
    <location>
        <begin position="160"/>
        <end position="194"/>
    </location>
</feature>
<evidence type="ECO:0000256" key="8">
    <source>
        <dbReference type="ARBA" id="ARBA00023315"/>
    </source>
</evidence>
<dbReference type="Gene3D" id="2.20.70.10">
    <property type="match status" value="1"/>
</dbReference>
<feature type="region of interest" description="Disordered" evidence="11">
    <location>
        <begin position="354"/>
        <end position="378"/>
    </location>
</feature>
<dbReference type="SMART" id="SM00456">
    <property type="entry name" value="WW"/>
    <property type="match status" value="1"/>
</dbReference>
<keyword evidence="3 10" id="KW-0812">Transmembrane</keyword>
<comment type="catalytic activity">
    <reaction evidence="9 10">
        <text>L-cysteinyl-[protein] + hexadecanoyl-CoA = S-hexadecanoyl-L-cysteinyl-[protein] + CoA</text>
        <dbReference type="Rhea" id="RHEA:36683"/>
        <dbReference type="Rhea" id="RHEA-COMP:10131"/>
        <dbReference type="Rhea" id="RHEA-COMP:11032"/>
        <dbReference type="ChEBI" id="CHEBI:29950"/>
        <dbReference type="ChEBI" id="CHEBI:57287"/>
        <dbReference type="ChEBI" id="CHEBI:57379"/>
        <dbReference type="ChEBI" id="CHEBI:74151"/>
        <dbReference type="EC" id="2.3.1.225"/>
    </reaction>
</comment>
<feature type="transmembrane region" description="Helical" evidence="10">
    <location>
        <begin position="235"/>
        <end position="257"/>
    </location>
</feature>
<keyword evidence="7" id="KW-0449">Lipoprotein</keyword>
<accession>A0A7S4EDD6</accession>
<dbReference type="EC" id="2.3.1.225" evidence="10"/>
<evidence type="ECO:0000313" key="14">
    <source>
        <dbReference type="EMBL" id="CAH0374813.1"/>
    </source>
</evidence>
<feature type="region of interest" description="Disordered" evidence="11">
    <location>
        <begin position="1"/>
        <end position="36"/>
    </location>
</feature>
<dbReference type="PANTHER" id="PTHR22883:SF43">
    <property type="entry name" value="PALMITOYLTRANSFERASE APP"/>
    <property type="match status" value="1"/>
</dbReference>
<dbReference type="SUPFAM" id="SSF51045">
    <property type="entry name" value="WW domain"/>
    <property type="match status" value="1"/>
</dbReference>
<keyword evidence="5 10" id="KW-0472">Membrane</keyword>
<feature type="transmembrane region" description="Helical" evidence="10">
    <location>
        <begin position="111"/>
        <end position="135"/>
    </location>
</feature>
<organism evidence="13">
    <name type="scientific">Pelagomonas calceolata</name>
    <dbReference type="NCBI Taxonomy" id="35677"/>
    <lineage>
        <taxon>Eukaryota</taxon>
        <taxon>Sar</taxon>
        <taxon>Stramenopiles</taxon>
        <taxon>Ochrophyta</taxon>
        <taxon>Pelagophyceae</taxon>
        <taxon>Pelagomonadales</taxon>
        <taxon>Pelagomonadaceae</taxon>
        <taxon>Pelagomonas</taxon>
    </lineage>
</organism>
<dbReference type="GO" id="GO:0019706">
    <property type="term" value="F:protein-cysteine S-palmitoyltransferase activity"/>
    <property type="evidence" value="ECO:0007669"/>
    <property type="project" value="UniProtKB-EC"/>
</dbReference>
<feature type="compositionally biased region" description="Basic and acidic residues" evidence="11">
    <location>
        <begin position="26"/>
        <end position="35"/>
    </location>
</feature>
<feature type="transmembrane region" description="Helical" evidence="10">
    <location>
        <begin position="78"/>
        <end position="99"/>
    </location>
</feature>
<sequence length="378" mass="42689">MADETDEATTPLRTDETDEATTPLRENTEADEQRVPLDTSLTSPSLALSVTSEDNEATERLWRTWPGRNRFFMDGRMMLGADVFQLHVSSFMILLPVVLFCWRYEGPSSSITLYVKVVGFTLGVICLASLWKVALRDPGILPRRSWENKYTDTEDEHYEPLLPEGWRRFHDDETGLPYYFRESDGETAWEIPQWCATCCRPRPPRSKHCAVCDNCVCRFDHHCPWTGTCIGERNYLSFLAFLAWTCLACLFLDGALLHELYRADKAEASSVKDAFIDWATAKPLAAGLALYLSFLLVSLIALLGYHLRLVALGETTNERVKGVWKGKAKPHDRGCCGNYALLLREAVPPSRLPNMRRRVRRTAAASTPPEDASEDGGE</sequence>
<protein>
    <recommendedName>
        <fullName evidence="10">Palmitoyltransferase</fullName>
        <ecNumber evidence="10">2.3.1.225</ecNumber>
    </recommendedName>
</protein>
<dbReference type="Pfam" id="PF01529">
    <property type="entry name" value="DHHC"/>
    <property type="match status" value="1"/>
</dbReference>
<dbReference type="EMBL" id="CAKKNE010000004">
    <property type="protein sequence ID" value="CAH0374813.1"/>
    <property type="molecule type" value="Genomic_DNA"/>
</dbReference>
<dbReference type="InterPro" id="IPR001202">
    <property type="entry name" value="WW_dom"/>
</dbReference>
<dbReference type="PROSITE" id="PS50020">
    <property type="entry name" value="WW_DOMAIN_2"/>
    <property type="match status" value="1"/>
</dbReference>
<evidence type="ECO:0000256" key="4">
    <source>
        <dbReference type="ARBA" id="ARBA00022989"/>
    </source>
</evidence>
<feature type="transmembrane region" description="Helical" evidence="10">
    <location>
        <begin position="284"/>
        <end position="305"/>
    </location>
</feature>
<evidence type="ECO:0000256" key="11">
    <source>
        <dbReference type="SAM" id="MobiDB-lite"/>
    </source>
</evidence>
<evidence type="ECO:0000256" key="9">
    <source>
        <dbReference type="ARBA" id="ARBA00048048"/>
    </source>
</evidence>
<evidence type="ECO:0000256" key="1">
    <source>
        <dbReference type="ARBA" id="ARBA00004127"/>
    </source>
</evidence>
<dbReference type="Proteomes" id="UP000789595">
    <property type="component" value="Unassembled WGS sequence"/>
</dbReference>
<keyword evidence="2 10" id="KW-0808">Transferase</keyword>
<dbReference type="InterPro" id="IPR036020">
    <property type="entry name" value="WW_dom_sf"/>
</dbReference>
<proteinExistence type="inferred from homology"/>
<gene>
    <name evidence="13" type="ORF">PCAL00307_LOCUS21385</name>
    <name evidence="14" type="ORF">PECAL_4P21160</name>
</gene>
<evidence type="ECO:0000256" key="5">
    <source>
        <dbReference type="ARBA" id="ARBA00023136"/>
    </source>
</evidence>
<evidence type="ECO:0000256" key="6">
    <source>
        <dbReference type="ARBA" id="ARBA00023139"/>
    </source>
</evidence>
<comment type="domain">
    <text evidence="10">The DHHC domain is required for palmitoyltransferase activity.</text>
</comment>
<comment type="similarity">
    <text evidence="10">Belongs to the DHHC palmitoyltransferase family.</text>
</comment>
<evidence type="ECO:0000256" key="10">
    <source>
        <dbReference type="RuleBase" id="RU079119"/>
    </source>
</evidence>
<evidence type="ECO:0000313" key="13">
    <source>
        <dbReference type="EMBL" id="CAE0705935.1"/>
    </source>
</evidence>
<dbReference type="InterPro" id="IPR001594">
    <property type="entry name" value="Palmitoyltrfase_DHHC"/>
</dbReference>
<dbReference type="GO" id="GO:0005794">
    <property type="term" value="C:Golgi apparatus"/>
    <property type="evidence" value="ECO:0007669"/>
    <property type="project" value="TreeGrafter"/>
</dbReference>
<evidence type="ECO:0000256" key="2">
    <source>
        <dbReference type="ARBA" id="ARBA00022679"/>
    </source>
</evidence>
<reference evidence="14" key="2">
    <citation type="submission" date="2021-11" db="EMBL/GenBank/DDBJ databases">
        <authorList>
            <consortium name="Genoscope - CEA"/>
            <person name="William W."/>
        </authorList>
    </citation>
    <scope>NUCLEOTIDE SEQUENCE</scope>
</reference>
<dbReference type="PANTHER" id="PTHR22883">
    <property type="entry name" value="ZINC FINGER DHHC DOMAIN CONTAINING PROTEIN"/>
    <property type="match status" value="1"/>
</dbReference>
<evidence type="ECO:0000256" key="3">
    <source>
        <dbReference type="ARBA" id="ARBA00022692"/>
    </source>
</evidence>
<evidence type="ECO:0000256" key="7">
    <source>
        <dbReference type="ARBA" id="ARBA00023288"/>
    </source>
</evidence>
<dbReference type="InterPro" id="IPR039859">
    <property type="entry name" value="PFA4/ZDH16/20/ERF2-like"/>
</dbReference>
<keyword evidence="8 10" id="KW-0012">Acyltransferase</keyword>
<dbReference type="OrthoDB" id="9909019at2759"/>
<dbReference type="PROSITE" id="PS50216">
    <property type="entry name" value="DHHC"/>
    <property type="match status" value="1"/>
</dbReference>
<dbReference type="AlphaFoldDB" id="A0A7S4EDD6"/>
<dbReference type="GO" id="GO:0006612">
    <property type="term" value="P:protein targeting to membrane"/>
    <property type="evidence" value="ECO:0007669"/>
    <property type="project" value="TreeGrafter"/>
</dbReference>
<keyword evidence="15" id="KW-1185">Reference proteome</keyword>